<sequence length="360" mass="41426">MDKILTLVIPSYNMEEYLPYCLDSLLVKENLGCLEVLVVNDGSRDRTSEIAHGYEKSCPDVFRVIDKENGNYGSCVNRGLQEARGKYIKILDADDSFDTVNFDRFISFLIKQEADLILSDFAVVDTARTTRKIIRYNLGDGEIFNMNDVCTESTFKNMHMHAVTYRKEILLSIGYRQTEKIAYTDQQWIFLPMTGVKAVARFRETIYKYQIGRSGQTVDPAVKAKSMAQTARCALDMAVQYESIKDHVVGKPVQEYLYARITPLLKEIYVFSLTHYGADTKDHLIKFDNELNNISNTLYNHIGCKETSSFLGFEYINYWRGHKTVNIPLIRILSKIYITILKLKKLRIKPDPMEVPSSFD</sequence>
<dbReference type="Pfam" id="PF00535">
    <property type="entry name" value="Glycos_transf_2"/>
    <property type="match status" value="1"/>
</dbReference>
<accession>A0A9D9NM62</accession>
<dbReference type="GO" id="GO:0016758">
    <property type="term" value="F:hexosyltransferase activity"/>
    <property type="evidence" value="ECO:0007669"/>
    <property type="project" value="UniProtKB-ARBA"/>
</dbReference>
<evidence type="ECO:0000313" key="3">
    <source>
        <dbReference type="Proteomes" id="UP000823771"/>
    </source>
</evidence>
<reference evidence="2" key="2">
    <citation type="journal article" date="2021" name="PeerJ">
        <title>Extensive microbial diversity within the chicken gut microbiome revealed by metagenomics and culture.</title>
        <authorList>
            <person name="Gilroy R."/>
            <person name="Ravi A."/>
            <person name="Getino M."/>
            <person name="Pursley I."/>
            <person name="Horton D.L."/>
            <person name="Alikhan N.F."/>
            <person name="Baker D."/>
            <person name="Gharbi K."/>
            <person name="Hall N."/>
            <person name="Watson M."/>
            <person name="Adriaenssens E.M."/>
            <person name="Foster-Nyarko E."/>
            <person name="Jarju S."/>
            <person name="Secka A."/>
            <person name="Antonio M."/>
            <person name="Oren A."/>
            <person name="Chaudhuri R.R."/>
            <person name="La Ragione R."/>
            <person name="Hildebrand F."/>
            <person name="Pallen M.J."/>
        </authorList>
    </citation>
    <scope>NUCLEOTIDE SEQUENCE</scope>
    <source>
        <strain evidence="2">2478</strain>
    </source>
</reference>
<dbReference type="SUPFAM" id="SSF53448">
    <property type="entry name" value="Nucleotide-diphospho-sugar transferases"/>
    <property type="match status" value="1"/>
</dbReference>
<dbReference type="Proteomes" id="UP000823771">
    <property type="component" value="Unassembled WGS sequence"/>
</dbReference>
<evidence type="ECO:0000313" key="2">
    <source>
        <dbReference type="EMBL" id="MBO8478580.1"/>
    </source>
</evidence>
<dbReference type="CDD" id="cd00761">
    <property type="entry name" value="Glyco_tranf_GTA_type"/>
    <property type="match status" value="1"/>
</dbReference>
<dbReference type="PANTHER" id="PTHR22916">
    <property type="entry name" value="GLYCOSYLTRANSFERASE"/>
    <property type="match status" value="1"/>
</dbReference>
<comment type="caution">
    <text evidence="2">The sequence shown here is derived from an EMBL/GenBank/DDBJ whole genome shotgun (WGS) entry which is preliminary data.</text>
</comment>
<dbReference type="Gene3D" id="3.90.550.10">
    <property type="entry name" value="Spore Coat Polysaccharide Biosynthesis Protein SpsA, Chain A"/>
    <property type="match status" value="1"/>
</dbReference>
<dbReference type="InterPro" id="IPR001173">
    <property type="entry name" value="Glyco_trans_2-like"/>
</dbReference>
<dbReference type="PANTHER" id="PTHR22916:SF3">
    <property type="entry name" value="UDP-GLCNAC:BETAGAL BETA-1,3-N-ACETYLGLUCOSAMINYLTRANSFERASE-LIKE PROTEIN 1"/>
    <property type="match status" value="1"/>
</dbReference>
<proteinExistence type="predicted"/>
<feature type="domain" description="Glycosyltransferase 2-like" evidence="1">
    <location>
        <begin position="7"/>
        <end position="134"/>
    </location>
</feature>
<dbReference type="InterPro" id="IPR029044">
    <property type="entry name" value="Nucleotide-diphossugar_trans"/>
</dbReference>
<organism evidence="2 3">
    <name type="scientific">Candidatus Cryptobacteroides excrementipullorum</name>
    <dbReference type="NCBI Taxonomy" id="2840761"/>
    <lineage>
        <taxon>Bacteria</taxon>
        <taxon>Pseudomonadati</taxon>
        <taxon>Bacteroidota</taxon>
        <taxon>Bacteroidia</taxon>
        <taxon>Bacteroidales</taxon>
        <taxon>Candidatus Cryptobacteroides</taxon>
    </lineage>
</organism>
<dbReference type="AlphaFoldDB" id="A0A9D9NM62"/>
<protein>
    <submittedName>
        <fullName evidence="2">Glycosyltransferase family 2 protein</fullName>
    </submittedName>
</protein>
<reference evidence="2" key="1">
    <citation type="submission" date="2020-10" db="EMBL/GenBank/DDBJ databases">
        <authorList>
            <person name="Gilroy R."/>
        </authorList>
    </citation>
    <scope>NUCLEOTIDE SEQUENCE</scope>
    <source>
        <strain evidence="2">2478</strain>
    </source>
</reference>
<evidence type="ECO:0000259" key="1">
    <source>
        <dbReference type="Pfam" id="PF00535"/>
    </source>
</evidence>
<gene>
    <name evidence="2" type="ORF">IAB80_06810</name>
</gene>
<name>A0A9D9NM62_9BACT</name>
<dbReference type="EMBL" id="JADILZ010000060">
    <property type="protein sequence ID" value="MBO8478580.1"/>
    <property type="molecule type" value="Genomic_DNA"/>
</dbReference>